<dbReference type="AlphaFoldDB" id="A0A183F2L3"/>
<sequence length="93" mass="10974">MFNSGNARRQIGLVKKRILQQIELTQQLLFNYEVHAESPVFTQLNDDEITSFRHDLTDARLQLLSLYSKIQQLHDDWSIARKADPKEEETHHD</sequence>
<dbReference type="EMBL" id="UZAH01000243">
    <property type="protein sequence ID" value="VDO18761.1"/>
    <property type="molecule type" value="Genomic_DNA"/>
</dbReference>
<organism evidence="2 3">
    <name type="scientific">Heligmosomoides polygyrus</name>
    <name type="common">Parasitic roundworm</name>
    <dbReference type="NCBI Taxonomy" id="6339"/>
    <lineage>
        <taxon>Eukaryota</taxon>
        <taxon>Metazoa</taxon>
        <taxon>Ecdysozoa</taxon>
        <taxon>Nematoda</taxon>
        <taxon>Chromadorea</taxon>
        <taxon>Rhabditida</taxon>
        <taxon>Rhabditina</taxon>
        <taxon>Rhabditomorpha</taxon>
        <taxon>Strongyloidea</taxon>
        <taxon>Heligmosomidae</taxon>
        <taxon>Heligmosomoides</taxon>
    </lineage>
</organism>
<accession>A0A183F2L3</accession>
<reference evidence="1 2" key="1">
    <citation type="submission" date="2018-11" db="EMBL/GenBank/DDBJ databases">
        <authorList>
            <consortium name="Pathogen Informatics"/>
        </authorList>
    </citation>
    <scope>NUCLEOTIDE SEQUENCE [LARGE SCALE GENOMIC DNA]</scope>
</reference>
<keyword evidence="2" id="KW-1185">Reference proteome</keyword>
<proteinExistence type="predicted"/>
<accession>A0A3P7TD01</accession>
<evidence type="ECO:0000313" key="1">
    <source>
        <dbReference type="EMBL" id="VDO18761.1"/>
    </source>
</evidence>
<name>A0A183F2L3_HELPZ</name>
<reference evidence="3" key="2">
    <citation type="submission" date="2019-09" db="UniProtKB">
        <authorList>
            <consortium name="WormBaseParasite"/>
        </authorList>
    </citation>
    <scope>IDENTIFICATION</scope>
</reference>
<gene>
    <name evidence="1" type="ORF">HPBE_LOCUS379</name>
</gene>
<evidence type="ECO:0000313" key="2">
    <source>
        <dbReference type="Proteomes" id="UP000050761"/>
    </source>
</evidence>
<evidence type="ECO:0000313" key="3">
    <source>
        <dbReference type="WBParaSite" id="HPBE_0000037801-mRNA-1"/>
    </source>
</evidence>
<dbReference type="WBParaSite" id="HPBE_0000037801-mRNA-1">
    <property type="protein sequence ID" value="HPBE_0000037801-mRNA-1"/>
    <property type="gene ID" value="HPBE_0000037801"/>
</dbReference>
<dbReference type="Proteomes" id="UP000050761">
    <property type="component" value="Unassembled WGS sequence"/>
</dbReference>
<protein>
    <submittedName>
        <fullName evidence="3">Transcriptional regulator</fullName>
    </submittedName>
</protein>